<dbReference type="AlphaFoldDB" id="A0A7K0CLW8"/>
<dbReference type="Pfam" id="PF08843">
    <property type="entry name" value="AbiEii"/>
    <property type="match status" value="1"/>
</dbReference>
<protein>
    <submittedName>
        <fullName evidence="1">Uncharacterized protein</fullName>
    </submittedName>
</protein>
<proteinExistence type="predicted"/>
<dbReference type="RefSeq" id="WP_153455271.1">
    <property type="nucleotide sequence ID" value="NZ_WEGJ01000021.1"/>
</dbReference>
<dbReference type="Proteomes" id="UP000466345">
    <property type="component" value="Unassembled WGS sequence"/>
</dbReference>
<gene>
    <name evidence="1" type="ORF">SRB5_46440</name>
</gene>
<sequence>MPALHARLLADVIEIGEPLPLVLTGGYAVQAHEIVSRLSKDLDFATDSQRPLPDIADVLVDGLTARGWRVQVIETSKNSARLQVNGAEGEECEVDVLREFFTRKPAQMAYGPVLAEPDVLGTKMRALSERGVPRDLIDIHSASRWWSCSDLESLGRAHSRGRFTLEGLQNRLEAAQWYGEEEFTEYGLTPDEVRVLYAWATAWAEDLALRLHTGESRDEQEPGDESWLYDV</sequence>
<dbReference type="EMBL" id="WEGJ01000021">
    <property type="protein sequence ID" value="MQY14477.1"/>
    <property type="molecule type" value="Genomic_DNA"/>
</dbReference>
<accession>A0A7K0CLW8</accession>
<name>A0A7K0CLW8_9ACTN</name>
<evidence type="ECO:0000313" key="1">
    <source>
        <dbReference type="EMBL" id="MQY14477.1"/>
    </source>
</evidence>
<evidence type="ECO:0000313" key="2">
    <source>
        <dbReference type="Proteomes" id="UP000466345"/>
    </source>
</evidence>
<dbReference type="OrthoDB" id="3870258at2"/>
<dbReference type="InterPro" id="IPR014942">
    <property type="entry name" value="AbiEii"/>
</dbReference>
<organism evidence="1 2">
    <name type="scientific">Streptomyces smaragdinus</name>
    <dbReference type="NCBI Taxonomy" id="2585196"/>
    <lineage>
        <taxon>Bacteria</taxon>
        <taxon>Bacillati</taxon>
        <taxon>Actinomycetota</taxon>
        <taxon>Actinomycetes</taxon>
        <taxon>Kitasatosporales</taxon>
        <taxon>Streptomycetaceae</taxon>
        <taxon>Streptomyces</taxon>
    </lineage>
</organism>
<keyword evidence="2" id="KW-1185">Reference proteome</keyword>
<comment type="caution">
    <text evidence="1">The sequence shown here is derived from an EMBL/GenBank/DDBJ whole genome shotgun (WGS) entry which is preliminary data.</text>
</comment>
<reference evidence="1 2" key="1">
    <citation type="submission" date="2019-10" db="EMBL/GenBank/DDBJ databases">
        <title>Streptomyces smaragdinus sp. nov. and Streptomyces fabii sp. nov., isolated from the gut of fungus growing-termite Macrotermes natalensis.</title>
        <authorList>
            <person name="Schwitalla J."/>
            <person name="Benndorf R."/>
            <person name="Martin K."/>
            <person name="De Beer W."/>
            <person name="Kaster A.-K."/>
            <person name="Vollmers J."/>
            <person name="Poulsen M."/>
            <person name="Beemelmanns C."/>
        </authorList>
    </citation>
    <scope>NUCLEOTIDE SEQUENCE [LARGE SCALE GENOMIC DNA]</scope>
    <source>
        <strain evidence="1 2">RB5</strain>
    </source>
</reference>